<reference evidence="1" key="1">
    <citation type="submission" date="2022-07" db="EMBL/GenBank/DDBJ databases">
        <title>Genome Sequence of Leucocoprinus birnbaumii.</title>
        <authorList>
            <person name="Buettner E."/>
        </authorList>
    </citation>
    <scope>NUCLEOTIDE SEQUENCE</scope>
    <source>
        <strain evidence="1">VT141</strain>
    </source>
</reference>
<accession>A0AAD5VF97</accession>
<dbReference type="Proteomes" id="UP001213000">
    <property type="component" value="Unassembled WGS sequence"/>
</dbReference>
<name>A0AAD5VF97_9AGAR</name>
<dbReference type="EMBL" id="JANIEX010001639">
    <property type="protein sequence ID" value="KAJ3555827.1"/>
    <property type="molecule type" value="Genomic_DNA"/>
</dbReference>
<evidence type="ECO:0000313" key="1">
    <source>
        <dbReference type="EMBL" id="KAJ3555827.1"/>
    </source>
</evidence>
<keyword evidence="2" id="KW-1185">Reference proteome</keyword>
<proteinExistence type="predicted"/>
<sequence length="488" mass="55346">MQSPTGESLAEFGKKYRTLFVIGEYECSDTPRAARLHGKGRLLLGDFVTGLYALQKATKDVDVTVRDLNIKVQREVRIVTDDQDNLDLCQEIKEKLRQAFQDLTDTGVKKLEEFERRMTKYRDKDLTIDINRLIDRVDELSLKETQPSPARGAKGFIASVASSLRLSITLSVEKPPSERKSPLEVAKTELRSAQEIFTIASETRSAITDCSFEWSILTYSIHNTHTTTIFDILSDPAMSVQNKQELGRLFTKLRDGLQSSVKQMDNVYRDLDARFGHGRGINQRVEEFQTAIAQTTTILKELMSAKHLVNKSQQEKFIQGIYDLGRFSLDQLRLVEAVFREWVLYIRSNSKGPLSFIDDAFELNTETAEAFERRWGPVYTRVDEMLSSGKKRTQKKDESEEVLPITSSSQALSTLKELEQTFFAITGFSVRLPLDLLAYDRRPEDTPRVDSGLAIDPFAAAASAAEKAYKVLEDEIFRLNMFCNPGST</sequence>
<comment type="caution">
    <text evidence="1">The sequence shown here is derived from an EMBL/GenBank/DDBJ whole genome shotgun (WGS) entry which is preliminary data.</text>
</comment>
<gene>
    <name evidence="1" type="ORF">NP233_g12113</name>
</gene>
<evidence type="ECO:0000313" key="2">
    <source>
        <dbReference type="Proteomes" id="UP001213000"/>
    </source>
</evidence>
<protein>
    <submittedName>
        <fullName evidence="1">Uncharacterized protein</fullName>
    </submittedName>
</protein>
<dbReference type="AlphaFoldDB" id="A0AAD5VF97"/>
<organism evidence="1 2">
    <name type="scientific">Leucocoprinus birnbaumii</name>
    <dbReference type="NCBI Taxonomy" id="56174"/>
    <lineage>
        <taxon>Eukaryota</taxon>
        <taxon>Fungi</taxon>
        <taxon>Dikarya</taxon>
        <taxon>Basidiomycota</taxon>
        <taxon>Agaricomycotina</taxon>
        <taxon>Agaricomycetes</taxon>
        <taxon>Agaricomycetidae</taxon>
        <taxon>Agaricales</taxon>
        <taxon>Agaricineae</taxon>
        <taxon>Agaricaceae</taxon>
        <taxon>Leucocoprinus</taxon>
    </lineage>
</organism>